<dbReference type="Proteomes" id="UP000886752">
    <property type="component" value="Unassembled WGS sequence"/>
</dbReference>
<reference evidence="1" key="2">
    <citation type="submission" date="2021-04" db="EMBL/GenBank/DDBJ databases">
        <authorList>
            <person name="Gilroy R."/>
        </authorList>
    </citation>
    <scope>NUCLEOTIDE SEQUENCE</scope>
    <source>
        <strain evidence="1">ChiHecec2B26-446</strain>
    </source>
</reference>
<evidence type="ECO:0000313" key="2">
    <source>
        <dbReference type="Proteomes" id="UP000886752"/>
    </source>
</evidence>
<reference evidence="1" key="1">
    <citation type="journal article" date="2021" name="PeerJ">
        <title>Extensive microbial diversity within the chicken gut microbiome revealed by metagenomics and culture.</title>
        <authorList>
            <person name="Gilroy R."/>
            <person name="Ravi A."/>
            <person name="Getino M."/>
            <person name="Pursley I."/>
            <person name="Horton D.L."/>
            <person name="Alikhan N.F."/>
            <person name="Baker D."/>
            <person name="Gharbi K."/>
            <person name="Hall N."/>
            <person name="Watson M."/>
            <person name="Adriaenssens E.M."/>
            <person name="Foster-Nyarko E."/>
            <person name="Jarju S."/>
            <person name="Secka A."/>
            <person name="Antonio M."/>
            <person name="Oren A."/>
            <person name="Chaudhuri R.R."/>
            <person name="La Ragione R."/>
            <person name="Hildebrand F."/>
            <person name="Pallen M.J."/>
        </authorList>
    </citation>
    <scope>NUCLEOTIDE SEQUENCE</scope>
    <source>
        <strain evidence="1">ChiHecec2B26-446</strain>
    </source>
</reference>
<protein>
    <recommendedName>
        <fullName evidence="3">Pancreas/duodenum homeobox protein 1</fullName>
    </recommendedName>
</protein>
<organism evidence="1 2">
    <name type="scientific">Candidatus Desulfovibrio intestinipullorum</name>
    <dbReference type="NCBI Taxonomy" id="2838536"/>
    <lineage>
        <taxon>Bacteria</taxon>
        <taxon>Pseudomonadati</taxon>
        <taxon>Thermodesulfobacteriota</taxon>
        <taxon>Desulfovibrionia</taxon>
        <taxon>Desulfovibrionales</taxon>
        <taxon>Desulfovibrionaceae</taxon>
        <taxon>Desulfovibrio</taxon>
    </lineage>
</organism>
<gene>
    <name evidence="1" type="ORF">H9894_08505</name>
</gene>
<evidence type="ECO:0008006" key="3">
    <source>
        <dbReference type="Google" id="ProtNLM"/>
    </source>
</evidence>
<sequence length="125" mass="14239">MNPMLNNDFLDSLFPPERTDDFFEALFGGAEEGAYTIMLRLRSETETSVELAFELHKRPGKCLVCSLTYGLSGVFKRHPIINAQGLARSIAEKKGWQGFSWDIGTTREESEELHWIPFRVARKGE</sequence>
<accession>A0A9D1PZ57</accession>
<dbReference type="AlphaFoldDB" id="A0A9D1PZ57"/>
<name>A0A9D1PZ57_9BACT</name>
<dbReference type="EMBL" id="DXHV01000075">
    <property type="protein sequence ID" value="HIW01213.1"/>
    <property type="molecule type" value="Genomic_DNA"/>
</dbReference>
<proteinExistence type="predicted"/>
<evidence type="ECO:0000313" key="1">
    <source>
        <dbReference type="EMBL" id="HIW01213.1"/>
    </source>
</evidence>
<comment type="caution">
    <text evidence="1">The sequence shown here is derived from an EMBL/GenBank/DDBJ whole genome shotgun (WGS) entry which is preliminary data.</text>
</comment>